<dbReference type="PANTHER" id="PTHR47338">
    <property type="entry name" value="ZN(II)2CYS6 TRANSCRIPTION FACTOR (EUROFUNG)-RELATED"/>
    <property type="match status" value="1"/>
</dbReference>
<keyword evidence="3" id="KW-0805">Transcription regulation</keyword>
<feature type="region of interest" description="Disordered" evidence="6">
    <location>
        <begin position="514"/>
        <end position="539"/>
    </location>
</feature>
<evidence type="ECO:0000313" key="8">
    <source>
        <dbReference type="EMBL" id="ORY89032.1"/>
    </source>
</evidence>
<proteinExistence type="predicted"/>
<evidence type="ECO:0000256" key="5">
    <source>
        <dbReference type="ARBA" id="ARBA00023242"/>
    </source>
</evidence>
<dbReference type="InterPro" id="IPR007219">
    <property type="entry name" value="XnlR_reg_dom"/>
</dbReference>
<dbReference type="SMART" id="SM00906">
    <property type="entry name" value="Fungal_trans"/>
    <property type="match status" value="1"/>
</dbReference>
<dbReference type="Pfam" id="PF04082">
    <property type="entry name" value="Fungal_trans"/>
    <property type="match status" value="1"/>
</dbReference>
<keyword evidence="2" id="KW-0479">Metal-binding</keyword>
<dbReference type="EMBL" id="MCGR01000007">
    <property type="protein sequence ID" value="ORY89032.1"/>
    <property type="molecule type" value="Genomic_DNA"/>
</dbReference>
<comment type="subcellular location">
    <subcellularLocation>
        <location evidence="1">Nucleus</location>
    </subcellularLocation>
</comment>
<evidence type="ECO:0000256" key="2">
    <source>
        <dbReference type="ARBA" id="ARBA00022723"/>
    </source>
</evidence>
<dbReference type="InterPro" id="IPR050815">
    <property type="entry name" value="TF_fung"/>
</dbReference>
<dbReference type="GO" id="GO:0008270">
    <property type="term" value="F:zinc ion binding"/>
    <property type="evidence" value="ECO:0007669"/>
    <property type="project" value="InterPro"/>
</dbReference>
<evidence type="ECO:0000256" key="1">
    <source>
        <dbReference type="ARBA" id="ARBA00004123"/>
    </source>
</evidence>
<dbReference type="PANTHER" id="PTHR47338:SF5">
    <property type="entry name" value="ZN(II)2CYS6 TRANSCRIPTION FACTOR (EUROFUNG)"/>
    <property type="match status" value="1"/>
</dbReference>
<evidence type="ECO:0000256" key="4">
    <source>
        <dbReference type="ARBA" id="ARBA00023163"/>
    </source>
</evidence>
<comment type="caution">
    <text evidence="8">The sequence shown here is derived from an EMBL/GenBank/DDBJ whole genome shotgun (WGS) entry which is preliminary data.</text>
</comment>
<dbReference type="GO" id="GO:0005634">
    <property type="term" value="C:nucleus"/>
    <property type="evidence" value="ECO:0007669"/>
    <property type="project" value="UniProtKB-SubCell"/>
</dbReference>
<organism evidence="8 9">
    <name type="scientific">Leucosporidium creatinivorum</name>
    <dbReference type="NCBI Taxonomy" id="106004"/>
    <lineage>
        <taxon>Eukaryota</taxon>
        <taxon>Fungi</taxon>
        <taxon>Dikarya</taxon>
        <taxon>Basidiomycota</taxon>
        <taxon>Pucciniomycotina</taxon>
        <taxon>Microbotryomycetes</taxon>
        <taxon>Leucosporidiales</taxon>
        <taxon>Leucosporidium</taxon>
    </lineage>
</organism>
<accession>A0A1Y2FY84</accession>
<dbReference type="CDD" id="cd12148">
    <property type="entry name" value="fungal_TF_MHR"/>
    <property type="match status" value="1"/>
</dbReference>
<dbReference type="Proteomes" id="UP000193467">
    <property type="component" value="Unassembled WGS sequence"/>
</dbReference>
<keyword evidence="4" id="KW-0804">Transcription</keyword>
<sequence length="575" mass="62434">MLDRKDAPRPRKTPRPNPSASSAVDQRLASPTRAAPNPPPYIPTGNQDSALPSPRTPSFDLPPDNEIAEACSVYFVRHYQVGFLHRATFMQRLAQKPMAVPHFLLCAMLAVTASTTPSIVARFGGAEAASAHFLELARAAGSAELGNISLENCQAWYLLALVDWSSGSGARSAMSIGLALRMAYLLKLENYESYPEATTSAQQIEGESARRTLWSILTADDCLSSSDWRPSNNVLSYLTIPLPCDEDDWNFGSISPTLGPLPAPGSLMGNLTYINSIWCRAARRASSNADPNEPVPWSPESDFASISQTLEAWRAGLSPRLKWSLPNLAGHIGKNLDMPYAFAHLLSHATDILLRRVYLPHFISSSPFHQQRTAPPQVDPALQQFWLASTIELFESCRQILHIATEYAEQGGKINFSPLMGFCVFLSGSMLSFLLKTPWLSPSHAPSAATLVQSALRVLKDLCPLWAMAGGWFQRLSAMAEGAPAGDSPSSTSNTNNQHSLNLLTDLALGAGADLSPKEDVEPSPAAQEEQGVEPYSPNHPSLDGLALPFINFDDLLAFTQGTSALDDSFTWAWS</sequence>
<evidence type="ECO:0000259" key="7">
    <source>
        <dbReference type="SMART" id="SM00906"/>
    </source>
</evidence>
<protein>
    <submittedName>
        <fullName evidence="8">Fungal-specific transcription factor domain-domain-containing protein</fullName>
    </submittedName>
</protein>
<dbReference type="OrthoDB" id="2399539at2759"/>
<reference evidence="8 9" key="1">
    <citation type="submission" date="2016-07" db="EMBL/GenBank/DDBJ databases">
        <title>Pervasive Adenine N6-methylation of Active Genes in Fungi.</title>
        <authorList>
            <consortium name="DOE Joint Genome Institute"/>
            <person name="Mondo S.J."/>
            <person name="Dannebaum R.O."/>
            <person name="Kuo R.C."/>
            <person name="Labutti K."/>
            <person name="Haridas S."/>
            <person name="Kuo A."/>
            <person name="Salamov A."/>
            <person name="Ahrendt S.R."/>
            <person name="Lipzen A."/>
            <person name="Sullivan W."/>
            <person name="Andreopoulos W.B."/>
            <person name="Clum A."/>
            <person name="Lindquist E."/>
            <person name="Daum C."/>
            <person name="Ramamoorthy G.K."/>
            <person name="Gryganskyi A."/>
            <person name="Culley D."/>
            <person name="Magnuson J.K."/>
            <person name="James T.Y."/>
            <person name="O'Malley M.A."/>
            <person name="Stajich J.E."/>
            <person name="Spatafora J.W."/>
            <person name="Visel A."/>
            <person name="Grigoriev I.V."/>
        </authorList>
    </citation>
    <scope>NUCLEOTIDE SEQUENCE [LARGE SCALE GENOMIC DNA]</scope>
    <source>
        <strain evidence="8 9">62-1032</strain>
    </source>
</reference>
<keyword evidence="9" id="KW-1185">Reference proteome</keyword>
<keyword evidence="5" id="KW-0539">Nucleus</keyword>
<name>A0A1Y2FY84_9BASI</name>
<evidence type="ECO:0000256" key="3">
    <source>
        <dbReference type="ARBA" id="ARBA00023015"/>
    </source>
</evidence>
<dbReference type="GO" id="GO:0006351">
    <property type="term" value="P:DNA-templated transcription"/>
    <property type="evidence" value="ECO:0007669"/>
    <property type="project" value="InterPro"/>
</dbReference>
<feature type="domain" description="Xylanolytic transcriptional activator regulatory" evidence="7">
    <location>
        <begin position="172"/>
        <end position="249"/>
    </location>
</feature>
<evidence type="ECO:0000256" key="6">
    <source>
        <dbReference type="SAM" id="MobiDB-lite"/>
    </source>
</evidence>
<dbReference type="STRING" id="106004.A0A1Y2FY84"/>
<gene>
    <name evidence="8" type="ORF">BCR35DRAFT_329495</name>
</gene>
<dbReference type="InParanoid" id="A0A1Y2FY84"/>
<evidence type="ECO:0000313" key="9">
    <source>
        <dbReference type="Proteomes" id="UP000193467"/>
    </source>
</evidence>
<dbReference type="AlphaFoldDB" id="A0A1Y2FY84"/>
<feature type="region of interest" description="Disordered" evidence="6">
    <location>
        <begin position="1"/>
        <end position="62"/>
    </location>
</feature>
<dbReference type="GO" id="GO:0000981">
    <property type="term" value="F:DNA-binding transcription factor activity, RNA polymerase II-specific"/>
    <property type="evidence" value="ECO:0007669"/>
    <property type="project" value="InterPro"/>
</dbReference>
<dbReference type="GO" id="GO:0003677">
    <property type="term" value="F:DNA binding"/>
    <property type="evidence" value="ECO:0007669"/>
    <property type="project" value="InterPro"/>
</dbReference>